<gene>
    <name evidence="3" type="ORF">GSI01S_19_00460</name>
</gene>
<dbReference type="RefSeq" id="WP_006896984.1">
    <property type="nucleotide sequence ID" value="NZ_BANU01000019.1"/>
</dbReference>
<organism evidence="3 4">
    <name type="scientific">Gordonia sihwensis NBRC 108236</name>
    <dbReference type="NCBI Taxonomy" id="1223544"/>
    <lineage>
        <taxon>Bacteria</taxon>
        <taxon>Bacillati</taxon>
        <taxon>Actinomycetota</taxon>
        <taxon>Actinomycetes</taxon>
        <taxon>Mycobacteriales</taxon>
        <taxon>Gordoniaceae</taxon>
        <taxon>Gordonia</taxon>
    </lineage>
</organism>
<comment type="caution">
    <text evidence="3">The sequence shown here is derived from an EMBL/GenBank/DDBJ whole genome shotgun (WGS) entry which is preliminary data.</text>
</comment>
<feature type="compositionally biased region" description="Low complexity" evidence="1">
    <location>
        <begin position="174"/>
        <end position="183"/>
    </location>
</feature>
<evidence type="ECO:0008006" key="5">
    <source>
        <dbReference type="Google" id="ProtNLM"/>
    </source>
</evidence>
<feature type="chain" id="PRO_5039372232" description="Lipoprotein" evidence="2">
    <location>
        <begin position="20"/>
        <end position="183"/>
    </location>
</feature>
<feature type="region of interest" description="Disordered" evidence="1">
    <location>
        <begin position="159"/>
        <end position="183"/>
    </location>
</feature>
<protein>
    <recommendedName>
        <fullName evidence="5">Lipoprotein</fullName>
    </recommendedName>
</protein>
<dbReference type="PROSITE" id="PS51257">
    <property type="entry name" value="PROKAR_LIPOPROTEIN"/>
    <property type="match status" value="1"/>
</dbReference>
<evidence type="ECO:0000256" key="1">
    <source>
        <dbReference type="SAM" id="MobiDB-lite"/>
    </source>
</evidence>
<evidence type="ECO:0000313" key="4">
    <source>
        <dbReference type="Proteomes" id="UP000035083"/>
    </source>
</evidence>
<reference evidence="3 4" key="1">
    <citation type="submission" date="2012-12" db="EMBL/GenBank/DDBJ databases">
        <title>Whole genome shotgun sequence of Gordonia sihwensis NBRC 108236.</title>
        <authorList>
            <person name="Yoshida I."/>
            <person name="Hosoyama A."/>
            <person name="Tsuchikane K."/>
            <person name="Ando Y."/>
            <person name="Baba S."/>
            <person name="Ohji S."/>
            <person name="Hamada M."/>
            <person name="Tamura T."/>
            <person name="Yamazoe A."/>
            <person name="Yamazaki S."/>
            <person name="Fujita N."/>
        </authorList>
    </citation>
    <scope>NUCLEOTIDE SEQUENCE [LARGE SCALE GENOMIC DNA]</scope>
    <source>
        <strain evidence="3 4">NBRC 108236</strain>
    </source>
</reference>
<keyword evidence="2" id="KW-0732">Signal</keyword>
<dbReference type="AlphaFoldDB" id="L7LNA5"/>
<proteinExistence type="predicted"/>
<keyword evidence="4" id="KW-1185">Reference proteome</keyword>
<dbReference type="EMBL" id="BANU01000019">
    <property type="protein sequence ID" value="GAC61582.1"/>
    <property type="molecule type" value="Genomic_DNA"/>
</dbReference>
<evidence type="ECO:0000256" key="2">
    <source>
        <dbReference type="SAM" id="SignalP"/>
    </source>
</evidence>
<feature type="signal peptide" evidence="2">
    <location>
        <begin position="1"/>
        <end position="19"/>
    </location>
</feature>
<dbReference type="Proteomes" id="UP000035083">
    <property type="component" value="Unassembled WGS sequence"/>
</dbReference>
<accession>L7LNA5</accession>
<name>L7LNA5_9ACTN</name>
<sequence>MKRTLTTLLGASAALALLAGCGSDPTVEDRVSEACLQAVEEHGKDSLSLTGPPNDASLTEVVQWESSRIVVTDLAFSDVEATAPKPSDTRNTKAWTVTGTVTAQRERRATPGQWDDDGKPEKVDEVKEGIRCTVGYRESDDAVVVFEYQLLQIRDGKLSGNSETKELVSMEPDTPASSATPTP</sequence>
<evidence type="ECO:0000313" key="3">
    <source>
        <dbReference type="EMBL" id="GAC61582.1"/>
    </source>
</evidence>